<evidence type="ECO:0000313" key="3">
    <source>
        <dbReference type="Proteomes" id="UP001165085"/>
    </source>
</evidence>
<proteinExistence type="predicted"/>
<feature type="compositionally biased region" description="Low complexity" evidence="1">
    <location>
        <begin position="45"/>
        <end position="68"/>
    </location>
</feature>
<dbReference type="OrthoDB" id="10452270at2759"/>
<dbReference type="EMBL" id="BRXY01000306">
    <property type="protein sequence ID" value="GMH85616.1"/>
    <property type="molecule type" value="Genomic_DNA"/>
</dbReference>
<comment type="caution">
    <text evidence="2">The sequence shown here is derived from an EMBL/GenBank/DDBJ whole genome shotgun (WGS) entry which is preliminary data.</text>
</comment>
<dbReference type="Proteomes" id="UP001165085">
    <property type="component" value="Unassembled WGS sequence"/>
</dbReference>
<gene>
    <name evidence="2" type="ORF">TrST_g3606</name>
</gene>
<reference evidence="3" key="1">
    <citation type="journal article" date="2023" name="Commun. Biol.">
        <title>Genome analysis of Parmales, the sister group of diatoms, reveals the evolutionary specialization of diatoms from phago-mixotrophs to photoautotrophs.</title>
        <authorList>
            <person name="Ban H."/>
            <person name="Sato S."/>
            <person name="Yoshikawa S."/>
            <person name="Yamada K."/>
            <person name="Nakamura Y."/>
            <person name="Ichinomiya M."/>
            <person name="Sato N."/>
            <person name="Blanc-Mathieu R."/>
            <person name="Endo H."/>
            <person name="Kuwata A."/>
            <person name="Ogata H."/>
        </authorList>
    </citation>
    <scope>NUCLEOTIDE SEQUENCE [LARGE SCALE GENOMIC DNA]</scope>
    <source>
        <strain evidence="3">NIES 3701</strain>
    </source>
</reference>
<protein>
    <submittedName>
        <fullName evidence="2">Uncharacterized protein</fullName>
    </submittedName>
</protein>
<evidence type="ECO:0000256" key="1">
    <source>
        <dbReference type="SAM" id="MobiDB-lite"/>
    </source>
</evidence>
<organism evidence="2 3">
    <name type="scientific">Triparma strigata</name>
    <dbReference type="NCBI Taxonomy" id="1606541"/>
    <lineage>
        <taxon>Eukaryota</taxon>
        <taxon>Sar</taxon>
        <taxon>Stramenopiles</taxon>
        <taxon>Ochrophyta</taxon>
        <taxon>Bolidophyceae</taxon>
        <taxon>Parmales</taxon>
        <taxon>Triparmaceae</taxon>
        <taxon>Triparma</taxon>
    </lineage>
</organism>
<keyword evidence="3" id="KW-1185">Reference proteome</keyword>
<feature type="region of interest" description="Disordered" evidence="1">
    <location>
        <begin position="342"/>
        <end position="365"/>
    </location>
</feature>
<feature type="compositionally biased region" description="Basic residues" evidence="1">
    <location>
        <begin position="344"/>
        <end position="353"/>
    </location>
</feature>
<sequence>MKRATPSTPLPPAKTTKTSDCDDSMPLDFGAAPHQLVAASSFKLQQQTPSTTSQQPPSTTWLSSSSTSGNQPPSAALSEPVATPTELLRRFTSNGYSIQNHTCSGRMNPIFDTSSPPTSTCLHLAGFSSTLTSFQIEEHIVKVFDATVCPFDPILAGFLSVDDTSSWQMDCRYGRALCCARIRQLFIDGKSISIMGAVRLANYVILVCVSCNLKKGRSFGEGEEAEVDKILEVEDRKSGQPFFRDNYMETDSATLEKTFSTTKISRGGSSQNQKEAAVSRTTASARHILECNVSMEEKSEQEITQMVSGAVSTMTSFFSHVGAGNSGANWWSLLIGDDPAAKARDKRRGKAKDKGKGNGAAEEEEETEVVSLFECNSDTHTKLMEASKRFMGEVWFTQLTDAHVACGCGEECRRVRSANLLKCCLVLVTT</sequence>
<evidence type="ECO:0000313" key="2">
    <source>
        <dbReference type="EMBL" id="GMH85616.1"/>
    </source>
</evidence>
<feature type="region of interest" description="Disordered" evidence="1">
    <location>
        <begin position="1"/>
        <end position="81"/>
    </location>
</feature>
<accession>A0A9W7B7G6</accession>
<name>A0A9W7B7G6_9STRA</name>
<dbReference type="AlphaFoldDB" id="A0A9W7B7G6"/>